<dbReference type="EMBL" id="JANAWD010000044">
    <property type="protein sequence ID" value="KAJ3489468.1"/>
    <property type="molecule type" value="Genomic_DNA"/>
</dbReference>
<evidence type="ECO:0000313" key="2">
    <source>
        <dbReference type="Proteomes" id="UP001212997"/>
    </source>
</evidence>
<reference evidence="1" key="1">
    <citation type="submission" date="2022-07" db="EMBL/GenBank/DDBJ databases">
        <title>Genome Sequence of Physisporinus lineatus.</title>
        <authorList>
            <person name="Buettner E."/>
        </authorList>
    </citation>
    <scope>NUCLEOTIDE SEQUENCE</scope>
    <source>
        <strain evidence="1">VT162</strain>
    </source>
</reference>
<protein>
    <submittedName>
        <fullName evidence="1">Uncharacterized protein</fullName>
    </submittedName>
</protein>
<evidence type="ECO:0000313" key="1">
    <source>
        <dbReference type="EMBL" id="KAJ3489468.1"/>
    </source>
</evidence>
<dbReference type="AlphaFoldDB" id="A0AAD5YK94"/>
<name>A0AAD5YK94_9APHY</name>
<keyword evidence="2" id="KW-1185">Reference proteome</keyword>
<organism evidence="1 2">
    <name type="scientific">Meripilus lineatus</name>
    <dbReference type="NCBI Taxonomy" id="2056292"/>
    <lineage>
        <taxon>Eukaryota</taxon>
        <taxon>Fungi</taxon>
        <taxon>Dikarya</taxon>
        <taxon>Basidiomycota</taxon>
        <taxon>Agaricomycotina</taxon>
        <taxon>Agaricomycetes</taxon>
        <taxon>Polyporales</taxon>
        <taxon>Meripilaceae</taxon>
        <taxon>Meripilus</taxon>
    </lineage>
</organism>
<proteinExistence type="predicted"/>
<gene>
    <name evidence="1" type="ORF">NLI96_g2100</name>
</gene>
<sequence>MDPAVAYANCMSSASDGRALWVPESSVEIGDVGFIDITAGKFTRLMNVTRRSDDPLNAGGVPDDFEPLVLNENAEFTRSHLNKGSMRSTSVKESRKHRFLSVVADWFGAGSLSAKHRFRCSENAGALLFLKDDADKSLHLSTKEFTVYMSRWHASWCTYAEKRGYTIGDPDLLGPILVRGWVKTSSWGVAAWSTRSQHHDAHLDGEIGGKLRAGVSHATSKKMSKGLRYRRGPKDRRISRLLSRGKRDQCIFISYFQAQKRPLLPPKIIACG</sequence>
<comment type="caution">
    <text evidence="1">The sequence shown here is derived from an EMBL/GenBank/DDBJ whole genome shotgun (WGS) entry which is preliminary data.</text>
</comment>
<accession>A0AAD5YK94</accession>
<dbReference type="Proteomes" id="UP001212997">
    <property type="component" value="Unassembled WGS sequence"/>
</dbReference>